<evidence type="ECO:0000313" key="3">
    <source>
        <dbReference type="Proteomes" id="UP000467841"/>
    </source>
</evidence>
<evidence type="ECO:0000313" key="2">
    <source>
        <dbReference type="EMBL" id="CAA7034908.1"/>
    </source>
</evidence>
<dbReference type="InterPro" id="IPR040404">
    <property type="entry name" value="Phylloplanin-like"/>
</dbReference>
<accession>A0A6D2JC77</accession>
<dbReference type="AlphaFoldDB" id="A0A6D2JC77"/>
<organism evidence="2 3">
    <name type="scientific">Microthlaspi erraticum</name>
    <dbReference type="NCBI Taxonomy" id="1685480"/>
    <lineage>
        <taxon>Eukaryota</taxon>
        <taxon>Viridiplantae</taxon>
        <taxon>Streptophyta</taxon>
        <taxon>Embryophyta</taxon>
        <taxon>Tracheophyta</taxon>
        <taxon>Spermatophyta</taxon>
        <taxon>Magnoliopsida</taxon>
        <taxon>eudicotyledons</taxon>
        <taxon>Gunneridae</taxon>
        <taxon>Pentapetalae</taxon>
        <taxon>rosids</taxon>
        <taxon>malvids</taxon>
        <taxon>Brassicales</taxon>
        <taxon>Brassicaceae</taxon>
        <taxon>Coluteocarpeae</taxon>
        <taxon>Microthlaspi</taxon>
    </lineage>
</organism>
<dbReference type="Proteomes" id="UP000467841">
    <property type="component" value="Unassembled WGS sequence"/>
</dbReference>
<proteinExistence type="predicted"/>
<name>A0A6D2JC77_9BRAS</name>
<feature type="signal peptide" evidence="1">
    <location>
        <begin position="1"/>
        <end position="24"/>
    </location>
</feature>
<dbReference type="PANTHER" id="PTHR34458">
    <property type="entry name" value="POLLEN OLE E 1 ALLERGEN AND EXTENSIN FAMILY PROTEIN-RELATED"/>
    <property type="match status" value="1"/>
</dbReference>
<feature type="chain" id="PRO_5025403707" evidence="1">
    <location>
        <begin position="25"/>
        <end position="150"/>
    </location>
</feature>
<comment type="caution">
    <text evidence="2">The sequence shown here is derived from an EMBL/GenBank/DDBJ whole genome shotgun (WGS) entry which is preliminary data.</text>
</comment>
<keyword evidence="3" id="KW-1185">Reference proteome</keyword>
<keyword evidence="1" id="KW-0732">Signal</keyword>
<reference evidence="2" key="1">
    <citation type="submission" date="2020-01" db="EMBL/GenBank/DDBJ databases">
        <authorList>
            <person name="Mishra B."/>
        </authorList>
    </citation>
    <scope>NUCLEOTIDE SEQUENCE [LARGE SCALE GENOMIC DNA]</scope>
</reference>
<gene>
    <name evidence="2" type="ORF">MERR_LOCUS22143</name>
</gene>
<evidence type="ECO:0000256" key="1">
    <source>
        <dbReference type="SAM" id="SignalP"/>
    </source>
</evidence>
<dbReference type="PANTHER" id="PTHR34458:SF24">
    <property type="entry name" value="(RAPE) HYPOTHETICAL PROTEIN"/>
    <property type="match status" value="1"/>
</dbReference>
<sequence length="150" mass="15520">MKKANVYLLLSILLITSSPLSSVSQLLPYPSLGTIFIRGVLLCSLEGDPNAPPVSGASVYLFCNGQNVTGAQAVTDLNGTFAIALEIIQTVLFSLNNMSCRVVANLPAGNCGIFPPNGIVTASIMLLNVTSTSVGNIIFFTAGPFVGGVL</sequence>
<dbReference type="OrthoDB" id="1086823at2759"/>
<protein>
    <submittedName>
        <fullName evidence="2">Uncharacterized protein</fullName>
    </submittedName>
</protein>
<dbReference type="EMBL" id="CACVBM020001151">
    <property type="protein sequence ID" value="CAA7034908.1"/>
    <property type="molecule type" value="Genomic_DNA"/>
</dbReference>